<dbReference type="GO" id="GO:0030789">
    <property type="term" value="F:precorrin-3B C17-methyltransferase activity"/>
    <property type="evidence" value="ECO:0007669"/>
    <property type="project" value="UniProtKB-EC"/>
</dbReference>
<evidence type="ECO:0000313" key="7">
    <source>
        <dbReference type="EMBL" id="RAV79758.1"/>
    </source>
</evidence>
<dbReference type="Gene3D" id="3.40.1010.10">
    <property type="entry name" value="Cobalt-precorrin-4 Transmethylase, Domain 1"/>
    <property type="match status" value="1"/>
</dbReference>
<feature type="domain" description="Tetrapyrrole methylase" evidence="6">
    <location>
        <begin position="1"/>
        <end position="210"/>
    </location>
</feature>
<gene>
    <name evidence="7" type="primary">cobJ</name>
    <name evidence="7" type="ORF">DBT54_04850</name>
</gene>
<dbReference type="EC" id="2.1.1.131" evidence="7"/>
<dbReference type="Pfam" id="PF00590">
    <property type="entry name" value="TP_methylase"/>
    <property type="match status" value="1"/>
</dbReference>
<sequence length="246" mass="27068">MLYIVGLGPGDKDLMTKECLEVLDQVEIIVGYKTYIALIEDLIKGKEVYSTGMKGEIDRCQKAIELAKDTDKDIAVVCSGDSGIYAMAGLIFELLASQEEDIPVKVIPGLSAGIAGAANLGAPLMNDFCFISLSDLMTPWAMIEKRLHAAAQGDFVICLYNPRSKGRPKHLAKALEIIKSYKGGDIVVGIVKDVGRKEEETIITTIDELDEEVVDMTTTVIVGNRFTKVYKNWMYTPRGYEDKYGI</sequence>
<dbReference type="EMBL" id="QMHM01000007">
    <property type="protein sequence ID" value="RAV79758.1"/>
    <property type="molecule type" value="Genomic_DNA"/>
</dbReference>
<accession>A0A178HF10</accession>
<name>A0A178HF10_9LACT</name>
<keyword evidence="2" id="KW-0169">Cobalamin biosynthesis</keyword>
<dbReference type="Proteomes" id="UP000251923">
    <property type="component" value="Unassembled WGS sequence"/>
</dbReference>
<evidence type="ECO:0000256" key="1">
    <source>
        <dbReference type="ARBA" id="ARBA00004953"/>
    </source>
</evidence>
<comment type="pathway">
    <text evidence="1">Cofactor biosynthesis; adenosylcobalamin biosynthesis.</text>
</comment>
<dbReference type="InterPro" id="IPR014777">
    <property type="entry name" value="4pyrrole_Mease_sub1"/>
</dbReference>
<evidence type="ECO:0000259" key="6">
    <source>
        <dbReference type="Pfam" id="PF00590"/>
    </source>
</evidence>
<dbReference type="SUPFAM" id="SSF53790">
    <property type="entry name" value="Tetrapyrrole methylase"/>
    <property type="match status" value="1"/>
</dbReference>
<dbReference type="GO" id="GO:0032259">
    <property type="term" value="P:methylation"/>
    <property type="evidence" value="ECO:0007669"/>
    <property type="project" value="UniProtKB-KW"/>
</dbReference>
<dbReference type="InterPro" id="IPR051810">
    <property type="entry name" value="Precorrin_MeTrfase"/>
</dbReference>
<keyword evidence="5" id="KW-0949">S-adenosyl-L-methionine</keyword>
<keyword evidence="4 7" id="KW-0808">Transferase</keyword>
<dbReference type="InterPro" id="IPR014776">
    <property type="entry name" value="4pyrrole_Mease_sub2"/>
</dbReference>
<dbReference type="PANTHER" id="PTHR47036">
    <property type="entry name" value="COBALT-FACTOR III C(17)-METHYLTRANSFERASE-RELATED"/>
    <property type="match status" value="1"/>
</dbReference>
<organism evidence="7 8">
    <name type="scientific">Aerococcus urinae</name>
    <dbReference type="NCBI Taxonomy" id="1376"/>
    <lineage>
        <taxon>Bacteria</taxon>
        <taxon>Bacillati</taxon>
        <taxon>Bacillota</taxon>
        <taxon>Bacilli</taxon>
        <taxon>Lactobacillales</taxon>
        <taxon>Aerococcaceae</taxon>
        <taxon>Aerococcus</taxon>
    </lineage>
</organism>
<evidence type="ECO:0000256" key="3">
    <source>
        <dbReference type="ARBA" id="ARBA00022603"/>
    </source>
</evidence>
<dbReference type="AlphaFoldDB" id="A0A178HF10"/>
<evidence type="ECO:0000256" key="5">
    <source>
        <dbReference type="ARBA" id="ARBA00022691"/>
    </source>
</evidence>
<keyword evidence="3 7" id="KW-0489">Methyltransferase</keyword>
<dbReference type="CDD" id="cd11646">
    <property type="entry name" value="Precorrin_3B_C17_MT"/>
    <property type="match status" value="1"/>
</dbReference>
<dbReference type="UniPathway" id="UPA00148"/>
<dbReference type="Gene3D" id="3.30.950.10">
    <property type="entry name" value="Methyltransferase, Cobalt-precorrin-4 Transmethylase, Domain 2"/>
    <property type="match status" value="1"/>
</dbReference>
<protein>
    <submittedName>
        <fullName evidence="7">Precorrin-3B C(17)-methyltransferase</fullName>
        <ecNumber evidence="7">2.1.1.131</ecNumber>
    </submittedName>
</protein>
<evidence type="ECO:0000256" key="4">
    <source>
        <dbReference type="ARBA" id="ARBA00022679"/>
    </source>
</evidence>
<dbReference type="GO" id="GO:0009236">
    <property type="term" value="P:cobalamin biosynthetic process"/>
    <property type="evidence" value="ECO:0007669"/>
    <property type="project" value="UniProtKB-UniPathway"/>
</dbReference>
<dbReference type="RefSeq" id="WP_064292665.1">
    <property type="nucleotide sequence ID" value="NZ_JASODG010000003.1"/>
</dbReference>
<dbReference type="InterPro" id="IPR035996">
    <property type="entry name" value="4pyrrol_Methylase_sf"/>
</dbReference>
<reference evidence="7 8" key="1">
    <citation type="submission" date="2018-04" db="EMBL/GenBank/DDBJ databases">
        <title>Aerococcus urinae genomes.</title>
        <authorList>
            <person name="Hilt E."/>
            <person name="Gilbert N.M."/>
            <person name="Thomas-White K."/>
            <person name="Putonti C."/>
            <person name="Lewis A.L."/>
            <person name="Visck K.L."/>
            <person name="Wolfe A.J."/>
        </authorList>
    </citation>
    <scope>NUCLEOTIDE SEQUENCE [LARGE SCALE GENOMIC DNA]</scope>
    <source>
        <strain evidence="7 8">UMB7480</strain>
    </source>
</reference>
<dbReference type="PANTHER" id="PTHR47036:SF1">
    <property type="entry name" value="COBALT-FACTOR III C(17)-METHYLTRANSFERASE-RELATED"/>
    <property type="match status" value="1"/>
</dbReference>
<dbReference type="InterPro" id="IPR006363">
    <property type="entry name" value="Cbl_synth_CobJ/CibH_dom"/>
</dbReference>
<dbReference type="InterPro" id="IPR000878">
    <property type="entry name" value="4pyrrol_Mease"/>
</dbReference>
<evidence type="ECO:0000256" key="2">
    <source>
        <dbReference type="ARBA" id="ARBA00022573"/>
    </source>
</evidence>
<evidence type="ECO:0000313" key="8">
    <source>
        <dbReference type="Proteomes" id="UP000251923"/>
    </source>
</evidence>
<proteinExistence type="predicted"/>
<dbReference type="GeneID" id="86969916"/>
<dbReference type="NCBIfam" id="TIGR01466">
    <property type="entry name" value="cobJ_cbiH"/>
    <property type="match status" value="1"/>
</dbReference>
<comment type="caution">
    <text evidence="7">The sequence shown here is derived from an EMBL/GenBank/DDBJ whole genome shotgun (WGS) entry which is preliminary data.</text>
</comment>